<feature type="region of interest" description="Disordered" evidence="2">
    <location>
        <begin position="223"/>
        <end position="247"/>
    </location>
</feature>
<reference evidence="3" key="1">
    <citation type="submission" date="2022-03" db="EMBL/GenBank/DDBJ databases">
        <authorList>
            <person name="Alioto T."/>
            <person name="Alioto T."/>
            <person name="Gomez Garrido J."/>
        </authorList>
    </citation>
    <scope>NUCLEOTIDE SEQUENCE</scope>
</reference>
<gene>
    <name evidence="3" type="ORF">PECUL_23A001068</name>
</gene>
<feature type="compositionally biased region" description="Basic and acidic residues" evidence="2">
    <location>
        <begin position="302"/>
        <end position="312"/>
    </location>
</feature>
<dbReference type="InterPro" id="IPR052300">
    <property type="entry name" value="Adhesion_Centrosome_assoc"/>
</dbReference>
<evidence type="ECO:0000256" key="2">
    <source>
        <dbReference type="SAM" id="MobiDB-lite"/>
    </source>
</evidence>
<evidence type="ECO:0000313" key="4">
    <source>
        <dbReference type="Proteomes" id="UP001295444"/>
    </source>
</evidence>
<protein>
    <submittedName>
        <fullName evidence="3">Uncharacterized protein</fullName>
    </submittedName>
</protein>
<feature type="compositionally biased region" description="Basic and acidic residues" evidence="2">
    <location>
        <begin position="576"/>
        <end position="591"/>
    </location>
</feature>
<dbReference type="PANTHER" id="PTHR46507:SF6">
    <property type="match status" value="1"/>
</dbReference>
<dbReference type="GO" id="GO:0035735">
    <property type="term" value="P:intraciliary transport involved in cilium assembly"/>
    <property type="evidence" value="ECO:0007669"/>
    <property type="project" value="TreeGrafter"/>
</dbReference>
<dbReference type="Proteomes" id="UP001295444">
    <property type="component" value="Chromosome 03"/>
</dbReference>
<keyword evidence="1" id="KW-0175">Coiled coil</keyword>
<feature type="region of interest" description="Disordered" evidence="2">
    <location>
        <begin position="425"/>
        <end position="445"/>
    </location>
</feature>
<feature type="compositionally biased region" description="Basic residues" evidence="2">
    <location>
        <begin position="563"/>
        <end position="575"/>
    </location>
</feature>
<keyword evidence="4" id="KW-1185">Reference proteome</keyword>
<dbReference type="AlphaFoldDB" id="A0AAD1VTL7"/>
<evidence type="ECO:0000313" key="3">
    <source>
        <dbReference type="EMBL" id="CAH2272880.1"/>
    </source>
</evidence>
<sequence length="662" mass="76553">MHRSGSVDKQLRDLIAENGELKKFHEQMKRELRSILSRHDLANSRVSVEDSVVVGKRAGAGRGRSSRMVDQGFTGSLKKQWTSLKQLLESLEVQASQANVTHVISVTDHEKELTSMRKEMEELRKELEKSRELISQQQELLQEQMLPKPGEGQVSPLWDAYFLEEQLRLQQDRAIFEDQKRAFQYEREKFTEAAIRLGRERLQFKADQALFVKQQFLTMTPGLETPSWKKTPPWSSAAPGTPRATSQIFKNFTPNWSCVSNSRRKRGDPVTPSTAELYRVLRLAPPSRSVLMSQRRERRYRKSDSEADETRSDSLSSMSESPGPRIRPRSAKPVKFSMTPYLCPRPTPLSVPRHHVDPDMPSSEDLYRVLGIASTGRASSKHRRREMKNSLREQLYEGTPSVFCQENSKTFNMACERTRTSCETDSLYSEDSPPFERISSPRDDYKAVPTHAPCKASQVRTQTHSEEHHQCDEDITHYSGIPQLYMTDHRDGVHFWLGNENSHGAIEICRNHSRDTFHPGEGYMEGLNLRHREELKENIPPEIDFTAQENELYYHKHGDRSSSRKTRQPRSSRTSRSRETLNQEHISRSRSRDTQPCKECFSEYRRLSCHDKNSLSFSSHKRAAQHLRRSCPSNRDRGCWSKTFTTPHLRADLLDQFVDCSM</sequence>
<evidence type="ECO:0000256" key="1">
    <source>
        <dbReference type="SAM" id="Coils"/>
    </source>
</evidence>
<dbReference type="GO" id="GO:0036064">
    <property type="term" value="C:ciliary basal body"/>
    <property type="evidence" value="ECO:0007669"/>
    <property type="project" value="TreeGrafter"/>
</dbReference>
<feature type="region of interest" description="Disordered" evidence="2">
    <location>
        <begin position="554"/>
        <end position="591"/>
    </location>
</feature>
<organism evidence="3 4">
    <name type="scientific">Pelobates cultripes</name>
    <name type="common">Western spadefoot toad</name>
    <dbReference type="NCBI Taxonomy" id="61616"/>
    <lineage>
        <taxon>Eukaryota</taxon>
        <taxon>Metazoa</taxon>
        <taxon>Chordata</taxon>
        <taxon>Craniata</taxon>
        <taxon>Vertebrata</taxon>
        <taxon>Euteleostomi</taxon>
        <taxon>Amphibia</taxon>
        <taxon>Batrachia</taxon>
        <taxon>Anura</taxon>
        <taxon>Pelobatoidea</taxon>
        <taxon>Pelobatidae</taxon>
        <taxon>Pelobates</taxon>
    </lineage>
</organism>
<feature type="region of interest" description="Disordered" evidence="2">
    <location>
        <begin position="288"/>
        <end position="334"/>
    </location>
</feature>
<dbReference type="EMBL" id="OW240914">
    <property type="protein sequence ID" value="CAH2272880.1"/>
    <property type="molecule type" value="Genomic_DNA"/>
</dbReference>
<feature type="coiled-coil region" evidence="1">
    <location>
        <begin position="106"/>
        <end position="144"/>
    </location>
</feature>
<name>A0AAD1VTL7_PELCU</name>
<dbReference type="GO" id="GO:0034451">
    <property type="term" value="C:centriolar satellite"/>
    <property type="evidence" value="ECO:0007669"/>
    <property type="project" value="TreeGrafter"/>
</dbReference>
<proteinExistence type="predicted"/>
<dbReference type="PANTHER" id="PTHR46507">
    <property type="entry name" value="AFADIN- AND ALPHA-ACTININ-BINDING PROTEIN"/>
    <property type="match status" value="1"/>
</dbReference>
<accession>A0AAD1VTL7</accession>